<dbReference type="Pfam" id="PF06998">
    <property type="entry name" value="DUF1307"/>
    <property type="match status" value="1"/>
</dbReference>
<evidence type="ECO:0000313" key="2">
    <source>
        <dbReference type="EMBL" id="MBC1322268.1"/>
    </source>
</evidence>
<dbReference type="InterPro" id="IPR036699">
    <property type="entry name" value="YehR-like_sf"/>
</dbReference>
<dbReference type="SUPFAM" id="SSF160704">
    <property type="entry name" value="YehR-like"/>
    <property type="match status" value="1"/>
</dbReference>
<organism evidence="2 3">
    <name type="scientific">Listeria welshimeri</name>
    <dbReference type="NCBI Taxonomy" id="1643"/>
    <lineage>
        <taxon>Bacteria</taxon>
        <taxon>Bacillati</taxon>
        <taxon>Bacillota</taxon>
        <taxon>Bacilli</taxon>
        <taxon>Bacillales</taxon>
        <taxon>Listeriaceae</taxon>
        <taxon>Listeria</taxon>
    </lineage>
</organism>
<accession>A0A7X0T471</accession>
<comment type="caution">
    <text evidence="2">The sequence shown here is derived from an EMBL/GenBank/DDBJ whole genome shotgun (WGS) entry which is preliminary data.</text>
</comment>
<dbReference type="PIRSF" id="PIRSF006187">
    <property type="entry name" value="DUF1307"/>
    <property type="match status" value="1"/>
</dbReference>
<reference evidence="2 3" key="1">
    <citation type="submission" date="2020-03" db="EMBL/GenBank/DDBJ databases">
        <title>Soil Listeria distribution.</title>
        <authorList>
            <person name="Liao J."/>
            <person name="Wiedmann M."/>
        </authorList>
    </citation>
    <scope>NUCLEOTIDE SEQUENCE [LARGE SCALE GENOMIC DNA]</scope>
    <source>
        <strain evidence="2 3">FSL L7-1829</strain>
    </source>
</reference>
<dbReference type="InterPro" id="IPR009736">
    <property type="entry name" value="DUF1307"/>
</dbReference>
<keyword evidence="1" id="KW-0732">Signal</keyword>
<dbReference type="EMBL" id="JAAROP010000003">
    <property type="protein sequence ID" value="MBC1322268.1"/>
    <property type="molecule type" value="Genomic_DNA"/>
</dbReference>
<dbReference type="Gene3D" id="3.30.1830.10">
    <property type="entry name" value="YehR-like"/>
    <property type="match status" value="1"/>
</dbReference>
<proteinExistence type="predicted"/>
<sequence>MKKLLSLVGILLMALLVTACGNDKAASDEKMEKDTYVADLQGAKLEATFSHVGDNVRKVDQKMVYPLDYLGLEEGVKVDDATKKQLEEQVTSQYKGYKDGKGTSLETKFTDDGMELNMSVDLYKADKDAVGSLLGGTTDPKNVSYKDTVEQFEAQGFTKK</sequence>
<protein>
    <submittedName>
        <fullName evidence="2">YehR family protein</fullName>
    </submittedName>
</protein>
<feature type="chain" id="PRO_5039519822" evidence="1">
    <location>
        <begin position="20"/>
        <end position="160"/>
    </location>
</feature>
<dbReference type="Proteomes" id="UP000522007">
    <property type="component" value="Unassembled WGS sequence"/>
</dbReference>
<name>A0A7X0T471_LISWE</name>
<dbReference type="AlphaFoldDB" id="A0A7X0T471"/>
<dbReference type="RefSeq" id="WP_185306873.1">
    <property type="nucleotide sequence ID" value="NZ_JACTHM010000004.1"/>
</dbReference>
<dbReference type="PROSITE" id="PS51257">
    <property type="entry name" value="PROKAR_LIPOPROTEIN"/>
    <property type="match status" value="1"/>
</dbReference>
<gene>
    <name evidence="2" type="ORF">HB853_04855</name>
</gene>
<evidence type="ECO:0000256" key="1">
    <source>
        <dbReference type="SAM" id="SignalP"/>
    </source>
</evidence>
<feature type="signal peptide" evidence="1">
    <location>
        <begin position="1"/>
        <end position="19"/>
    </location>
</feature>
<evidence type="ECO:0000313" key="3">
    <source>
        <dbReference type="Proteomes" id="UP000522007"/>
    </source>
</evidence>